<accession>A0A0P7YLW0</accession>
<dbReference type="Proteomes" id="UP000050416">
    <property type="component" value="Unassembled WGS sequence"/>
</dbReference>
<dbReference type="AlphaFoldDB" id="A0A0P7YLW0"/>
<proteinExistence type="predicted"/>
<dbReference type="EMBL" id="LJZQ01000001">
    <property type="protein sequence ID" value="KPQ30595.1"/>
    <property type="molecule type" value="Genomic_DNA"/>
</dbReference>
<comment type="caution">
    <text evidence="1">The sequence shown here is derived from an EMBL/GenBank/DDBJ whole genome shotgun (WGS) entry which is preliminary data.</text>
</comment>
<organism evidence="1 2">
    <name type="scientific">Marinobacter excellens HL-55</name>
    <dbReference type="NCBI Taxonomy" id="1305731"/>
    <lineage>
        <taxon>Bacteria</taxon>
        <taxon>Pseudomonadati</taxon>
        <taxon>Pseudomonadota</taxon>
        <taxon>Gammaproteobacteria</taxon>
        <taxon>Pseudomonadales</taxon>
        <taxon>Marinobacteraceae</taxon>
        <taxon>Marinobacter</taxon>
    </lineage>
</organism>
<protein>
    <submittedName>
        <fullName evidence="1">Uncharacterized protein</fullName>
    </submittedName>
</protein>
<evidence type="ECO:0000313" key="2">
    <source>
        <dbReference type="Proteomes" id="UP000050416"/>
    </source>
</evidence>
<dbReference type="PATRIC" id="fig|1305731.5.peg.1488"/>
<name>A0A0P7YLW0_9GAMM</name>
<gene>
    <name evidence="1" type="ORF">HLUCCX14_00575</name>
</gene>
<sequence>MMRSGWLFGLSVGLSLGALQLDSALLATVIILVGHGPWPERSDLAVCQ</sequence>
<evidence type="ECO:0000313" key="1">
    <source>
        <dbReference type="EMBL" id="KPQ30595.1"/>
    </source>
</evidence>
<reference evidence="1 2" key="1">
    <citation type="submission" date="2015-09" db="EMBL/GenBank/DDBJ databases">
        <title>Identification and resolution of microdiversity through metagenomic sequencing of parallel consortia.</title>
        <authorList>
            <person name="Nelson W.C."/>
            <person name="Romine M.F."/>
            <person name="Lindemann S.R."/>
        </authorList>
    </citation>
    <scope>NUCLEOTIDE SEQUENCE [LARGE SCALE GENOMIC DNA]</scope>
    <source>
        <strain evidence="1">HL-55</strain>
    </source>
</reference>